<dbReference type="Proteomes" id="UP001175211">
    <property type="component" value="Unassembled WGS sequence"/>
</dbReference>
<keyword evidence="2" id="KW-1185">Reference proteome</keyword>
<evidence type="ECO:0000313" key="1">
    <source>
        <dbReference type="EMBL" id="KAK0467733.1"/>
    </source>
</evidence>
<dbReference type="AlphaFoldDB" id="A0AA39NL96"/>
<protein>
    <submittedName>
        <fullName evidence="1">Uncharacterized protein</fullName>
    </submittedName>
</protein>
<dbReference type="EMBL" id="JAUEPS010000002">
    <property type="protein sequence ID" value="KAK0467733.1"/>
    <property type="molecule type" value="Genomic_DNA"/>
</dbReference>
<reference evidence="1" key="1">
    <citation type="submission" date="2023-06" db="EMBL/GenBank/DDBJ databases">
        <authorList>
            <consortium name="Lawrence Berkeley National Laboratory"/>
            <person name="Ahrendt S."/>
            <person name="Sahu N."/>
            <person name="Indic B."/>
            <person name="Wong-Bajracharya J."/>
            <person name="Merenyi Z."/>
            <person name="Ke H.-M."/>
            <person name="Monk M."/>
            <person name="Kocsube S."/>
            <person name="Drula E."/>
            <person name="Lipzen A."/>
            <person name="Balint B."/>
            <person name="Henrissat B."/>
            <person name="Andreopoulos B."/>
            <person name="Martin F.M."/>
            <person name="Harder C.B."/>
            <person name="Rigling D."/>
            <person name="Ford K.L."/>
            <person name="Foster G.D."/>
            <person name="Pangilinan J."/>
            <person name="Papanicolaou A."/>
            <person name="Barry K."/>
            <person name="LaButti K."/>
            <person name="Viragh M."/>
            <person name="Koriabine M."/>
            <person name="Yan M."/>
            <person name="Riley R."/>
            <person name="Champramary S."/>
            <person name="Plett K.L."/>
            <person name="Tsai I.J."/>
            <person name="Slot J."/>
            <person name="Sipos G."/>
            <person name="Plett J."/>
            <person name="Nagy L.G."/>
            <person name="Grigoriev I.V."/>
        </authorList>
    </citation>
    <scope>NUCLEOTIDE SEQUENCE</scope>
    <source>
        <strain evidence="1">CCBAS 213</strain>
    </source>
</reference>
<organism evidence="1 2">
    <name type="scientific">Armillaria tabescens</name>
    <name type="common">Ringless honey mushroom</name>
    <name type="synonym">Agaricus tabescens</name>
    <dbReference type="NCBI Taxonomy" id="1929756"/>
    <lineage>
        <taxon>Eukaryota</taxon>
        <taxon>Fungi</taxon>
        <taxon>Dikarya</taxon>
        <taxon>Basidiomycota</taxon>
        <taxon>Agaricomycotina</taxon>
        <taxon>Agaricomycetes</taxon>
        <taxon>Agaricomycetidae</taxon>
        <taxon>Agaricales</taxon>
        <taxon>Marasmiineae</taxon>
        <taxon>Physalacriaceae</taxon>
        <taxon>Desarmillaria</taxon>
    </lineage>
</organism>
<evidence type="ECO:0000313" key="2">
    <source>
        <dbReference type="Proteomes" id="UP001175211"/>
    </source>
</evidence>
<dbReference type="GeneID" id="85365598"/>
<gene>
    <name evidence="1" type="ORF">EV420DRAFT_425513</name>
</gene>
<name>A0AA39NL96_ARMTA</name>
<proteinExistence type="predicted"/>
<accession>A0AA39NL96</accession>
<comment type="caution">
    <text evidence="1">The sequence shown here is derived from an EMBL/GenBank/DDBJ whole genome shotgun (WGS) entry which is preliminary data.</text>
</comment>
<dbReference type="RefSeq" id="XP_060338008.1">
    <property type="nucleotide sequence ID" value="XM_060482050.1"/>
</dbReference>
<sequence length="109" mass="12867">MSSLQEAPKTGQVPVLFGTLSRTWLQREHHNSFEFPRTMLYTKMLRPHLAKTGTGIRDFAHRIYLITWSPSLRKSFDDYRENIARTIKGNKKPKKVKRFRCEYTTVLPL</sequence>